<evidence type="ECO:0000259" key="7">
    <source>
        <dbReference type="PROSITE" id="PS50885"/>
    </source>
</evidence>
<feature type="domain" description="Methyl-accepting transducer" evidence="6">
    <location>
        <begin position="386"/>
        <end position="622"/>
    </location>
</feature>
<dbReference type="SMART" id="SM00304">
    <property type="entry name" value="HAMP"/>
    <property type="match status" value="2"/>
</dbReference>
<dbReference type="Pfam" id="PF00015">
    <property type="entry name" value="MCPsignal"/>
    <property type="match status" value="1"/>
</dbReference>
<evidence type="ECO:0000259" key="6">
    <source>
        <dbReference type="PROSITE" id="PS50111"/>
    </source>
</evidence>
<dbReference type="EMBL" id="CP002042">
    <property type="protein sequence ID" value="ADH63722.1"/>
    <property type="molecule type" value="Genomic_DNA"/>
</dbReference>
<evidence type="ECO:0000256" key="2">
    <source>
        <dbReference type="ARBA" id="ARBA00029447"/>
    </source>
</evidence>
<dbReference type="GO" id="GO:0007165">
    <property type="term" value="P:signal transduction"/>
    <property type="evidence" value="ECO:0007669"/>
    <property type="project" value="UniProtKB-KW"/>
</dbReference>
<gene>
    <name evidence="8" type="ordered locus">Mesil_1845</name>
</gene>
<sequence length="660" mass="71390">MDRPSKGIFRRSSRPKTGMQLKPNPTATQTPSHPALWMGGWLENTSFSTKLGIYAAVFFLTTLVLVGAGLWGLGRMSYHLNTIYQSMLASIAAINRADAAFADVVRFTELMRQPQTPASDRRAFLILAQTAESTGNDIIAQYNKEWVSTVNPGFTDLLRSQGQLGLQQQEVEALKALNAEYQEAQKAFTSFVRSVETGQPDFQRGALASYYYTHVRGHLREIININDKYAQLSNSAALNVQNQAERVIWVAWLLSLLLGAVLTVLILRSILPRLRALREGAEALQRGEYGHWVAVSGRDEVGVVAATFNEAARLLQLKTQADAERLKQSTLLQQNISEFLDVAMEIAQGDLTRRGRVTEDVLGSVVDAINLVLEEMGGLLKDVQKAADLVNQGAGELVRTSAVIVQGAQSQAQIAQQAQGQAVEVSAAIRQMAERAAQTTEAARRALQAAQAGQTAVQNTLVGMQGIRREVSNISKGIKGLSDRSLEISEIIETISGFAAQTNLLALNAAIEAAGAGEAGTRFAIVAEEVRRLAEDSAKAAQRVTTLIGGIQAEIQAVASSVEAGTKEVEEGYRIANQAGERLQEIAQLTTQSAQLVQAISQATQTQAQRVAQVGQAVQIIAGTASQTQEQSLKGRQAAEQLRQLAEQLSRNLARFRLPA</sequence>
<dbReference type="HOGENOM" id="CLU_000445_107_27_0"/>
<evidence type="ECO:0000256" key="5">
    <source>
        <dbReference type="SAM" id="Phobius"/>
    </source>
</evidence>
<dbReference type="InterPro" id="IPR004089">
    <property type="entry name" value="MCPsignal_dom"/>
</dbReference>
<keyword evidence="5" id="KW-0812">Transmembrane</keyword>
<evidence type="ECO:0000256" key="3">
    <source>
        <dbReference type="PROSITE-ProRule" id="PRU00284"/>
    </source>
</evidence>
<dbReference type="InterPro" id="IPR003660">
    <property type="entry name" value="HAMP_dom"/>
</dbReference>
<evidence type="ECO:0000256" key="4">
    <source>
        <dbReference type="SAM" id="MobiDB-lite"/>
    </source>
</evidence>
<dbReference type="AlphaFoldDB" id="D7BG19"/>
<proteinExistence type="inferred from homology"/>
<dbReference type="STRING" id="526227.Mesil_1845"/>
<feature type="domain" description="HAMP" evidence="7">
    <location>
        <begin position="330"/>
        <end position="381"/>
    </location>
</feature>
<dbReference type="eggNOG" id="COG0840">
    <property type="taxonomic scope" value="Bacteria"/>
</dbReference>
<feature type="transmembrane region" description="Helical" evidence="5">
    <location>
        <begin position="51"/>
        <end position="73"/>
    </location>
</feature>
<protein>
    <submittedName>
        <fullName evidence="8">Methyl-accepting chemotaxis sensory transducer</fullName>
    </submittedName>
</protein>
<feature type="domain" description="HAMP" evidence="7">
    <location>
        <begin position="268"/>
        <end position="320"/>
    </location>
</feature>
<evidence type="ECO:0000313" key="8">
    <source>
        <dbReference type="EMBL" id="ADH63722.1"/>
    </source>
</evidence>
<dbReference type="eggNOG" id="COG3850">
    <property type="taxonomic scope" value="Bacteria"/>
</dbReference>
<keyword evidence="5" id="KW-0472">Membrane</keyword>
<feature type="compositionally biased region" description="Polar residues" evidence="4">
    <location>
        <begin position="23"/>
        <end position="32"/>
    </location>
</feature>
<keyword evidence="1 3" id="KW-0807">Transducer</keyword>
<keyword evidence="9" id="KW-1185">Reference proteome</keyword>
<evidence type="ECO:0000313" key="9">
    <source>
        <dbReference type="Proteomes" id="UP000001916"/>
    </source>
</evidence>
<feature type="transmembrane region" description="Helical" evidence="5">
    <location>
        <begin position="247"/>
        <end position="267"/>
    </location>
</feature>
<reference evidence="8 9" key="1">
    <citation type="journal article" date="2010" name="Stand. Genomic Sci.">
        <title>Complete genome sequence of Meiothermus silvanus type strain (VI-R2).</title>
        <authorList>
            <person name="Sikorski J."/>
            <person name="Tindall B.J."/>
            <person name="Lowry S."/>
            <person name="Lucas S."/>
            <person name="Nolan M."/>
            <person name="Copeland A."/>
            <person name="Glavina Del Rio T."/>
            <person name="Tice H."/>
            <person name="Cheng J.F."/>
            <person name="Han C."/>
            <person name="Pitluck S."/>
            <person name="Liolios K."/>
            <person name="Ivanova N."/>
            <person name="Mavromatis K."/>
            <person name="Mikhailova N."/>
            <person name="Pati A."/>
            <person name="Goodwin L."/>
            <person name="Chen A."/>
            <person name="Palaniappan K."/>
            <person name="Land M."/>
            <person name="Hauser L."/>
            <person name="Chang Y.J."/>
            <person name="Jeffries C.D."/>
            <person name="Rohde M."/>
            <person name="Goker M."/>
            <person name="Woyke T."/>
            <person name="Bristow J."/>
            <person name="Eisen J.A."/>
            <person name="Markowitz V."/>
            <person name="Hugenholtz P."/>
            <person name="Kyrpides N.C."/>
            <person name="Klenk H.P."/>
            <person name="Lapidus A."/>
        </authorList>
    </citation>
    <scope>NUCLEOTIDE SEQUENCE [LARGE SCALE GENOMIC DNA]</scope>
    <source>
        <strain evidence="9">ATCC 700542 / DSM 9946 / VI-R2</strain>
    </source>
</reference>
<comment type="similarity">
    <text evidence="2">Belongs to the methyl-accepting chemotaxis (MCP) protein family.</text>
</comment>
<dbReference type="RefSeq" id="WP_013158279.1">
    <property type="nucleotide sequence ID" value="NC_014212.1"/>
</dbReference>
<dbReference type="Gene3D" id="1.10.287.950">
    <property type="entry name" value="Methyl-accepting chemotaxis protein"/>
    <property type="match status" value="1"/>
</dbReference>
<dbReference type="OrthoDB" id="9760371at2"/>
<dbReference type="KEGG" id="msv:Mesil_1845"/>
<dbReference type="PROSITE" id="PS50885">
    <property type="entry name" value="HAMP"/>
    <property type="match status" value="2"/>
</dbReference>
<dbReference type="SUPFAM" id="SSF58104">
    <property type="entry name" value="Methyl-accepting chemotaxis protein (MCP) signaling domain"/>
    <property type="match status" value="1"/>
</dbReference>
<dbReference type="PANTHER" id="PTHR32089:SF114">
    <property type="entry name" value="METHYL-ACCEPTING CHEMOTAXIS PROTEIN MCPB"/>
    <property type="match status" value="1"/>
</dbReference>
<dbReference type="Gene3D" id="6.10.340.10">
    <property type="match status" value="1"/>
</dbReference>
<feature type="region of interest" description="Disordered" evidence="4">
    <location>
        <begin position="1"/>
        <end position="33"/>
    </location>
</feature>
<dbReference type="Pfam" id="PF00672">
    <property type="entry name" value="HAMP"/>
    <property type="match status" value="1"/>
</dbReference>
<name>D7BG19_ALLS1</name>
<dbReference type="GO" id="GO:0016020">
    <property type="term" value="C:membrane"/>
    <property type="evidence" value="ECO:0007669"/>
    <property type="project" value="InterPro"/>
</dbReference>
<dbReference type="Proteomes" id="UP000001916">
    <property type="component" value="Chromosome"/>
</dbReference>
<dbReference type="PANTHER" id="PTHR32089">
    <property type="entry name" value="METHYL-ACCEPTING CHEMOTAXIS PROTEIN MCPB"/>
    <property type="match status" value="1"/>
</dbReference>
<dbReference type="PROSITE" id="PS50111">
    <property type="entry name" value="CHEMOTAXIS_TRANSDUC_2"/>
    <property type="match status" value="1"/>
</dbReference>
<dbReference type="SMART" id="SM00283">
    <property type="entry name" value="MA"/>
    <property type="match status" value="1"/>
</dbReference>
<keyword evidence="5" id="KW-1133">Transmembrane helix</keyword>
<accession>D7BG19</accession>
<evidence type="ECO:0000256" key="1">
    <source>
        <dbReference type="ARBA" id="ARBA00023224"/>
    </source>
</evidence>
<dbReference type="CDD" id="cd06225">
    <property type="entry name" value="HAMP"/>
    <property type="match status" value="1"/>
</dbReference>
<organism evidence="8 9">
    <name type="scientific">Allomeiothermus silvanus (strain ATCC 700542 / DSM 9946 / NBRC 106475 / NCIMB 13440 / VI-R2)</name>
    <name type="common">Thermus silvanus</name>
    <dbReference type="NCBI Taxonomy" id="526227"/>
    <lineage>
        <taxon>Bacteria</taxon>
        <taxon>Thermotogati</taxon>
        <taxon>Deinococcota</taxon>
        <taxon>Deinococci</taxon>
        <taxon>Thermales</taxon>
        <taxon>Thermaceae</taxon>
        <taxon>Allomeiothermus</taxon>
    </lineage>
</organism>